<organism evidence="9 10">
    <name type="scientific">Eubacterium uniforme</name>
    <dbReference type="NCBI Taxonomy" id="39495"/>
    <lineage>
        <taxon>Bacteria</taxon>
        <taxon>Bacillati</taxon>
        <taxon>Bacillota</taxon>
        <taxon>Clostridia</taxon>
        <taxon>Eubacteriales</taxon>
        <taxon>Eubacteriaceae</taxon>
        <taxon>Eubacterium</taxon>
    </lineage>
</organism>
<feature type="transmembrane region" description="Helical" evidence="7">
    <location>
        <begin position="108"/>
        <end position="132"/>
    </location>
</feature>
<dbReference type="AlphaFoldDB" id="A0A1T4VE40"/>
<dbReference type="EMBL" id="FUXZ01000004">
    <property type="protein sequence ID" value="SKA63197.1"/>
    <property type="molecule type" value="Genomic_DNA"/>
</dbReference>
<dbReference type="Proteomes" id="UP000190814">
    <property type="component" value="Unassembled WGS sequence"/>
</dbReference>
<dbReference type="GO" id="GO:0016780">
    <property type="term" value="F:phosphotransferase activity, for other substituted phosphate groups"/>
    <property type="evidence" value="ECO:0007669"/>
    <property type="project" value="TreeGrafter"/>
</dbReference>
<evidence type="ECO:0000256" key="6">
    <source>
        <dbReference type="ARBA" id="ARBA00023136"/>
    </source>
</evidence>
<keyword evidence="6 7" id="KW-0472">Membrane</keyword>
<comment type="similarity">
    <text evidence="2">Belongs to the bacterial sugar transferase family.</text>
</comment>
<keyword evidence="10" id="KW-1185">Reference proteome</keyword>
<feature type="transmembrane region" description="Helical" evidence="7">
    <location>
        <begin position="9"/>
        <end position="30"/>
    </location>
</feature>
<dbReference type="STRING" id="39495.SAMN02745111_00781"/>
<dbReference type="PANTHER" id="PTHR30576">
    <property type="entry name" value="COLANIC BIOSYNTHESIS UDP-GLUCOSE LIPID CARRIER TRANSFERASE"/>
    <property type="match status" value="1"/>
</dbReference>
<dbReference type="Pfam" id="PF02397">
    <property type="entry name" value="Bac_transf"/>
    <property type="match status" value="1"/>
</dbReference>
<dbReference type="InterPro" id="IPR003362">
    <property type="entry name" value="Bact_transf"/>
</dbReference>
<sequence length="460" mass="52993">MNREHFRRIVIFFLTVLIIAAQTAIFFYYWSVYYNPYIQRTFVLKGQIVMILLYDLMLLGFSRVYGGFKVSNLRTTDVIFSQSLSTVFVNILAYLQICMLSLRLVSVIPMISMTLMDVSAIILWAVFARYVYTLLYPARDILLVYCDRDPDNLVKKMNARADKYKIEDSIHIDVGFEKLTQVIDKHKAILLCDIPGDIRNDLIKYGFSKGIRVYITPKLSDIILMGADNIHLFDTPLLLAKNEGFSAEKRFTKRFVDLFVSTIMAIVTAPFMLLFAIIIKCTDGGPVLYKQQRLTQGGRVFNVLKFRSMRVDSEKEGARLAAKGDDRVTPIGRFLRACHLDELPQIYNIWMGDMSLVGPRPERPEIAKQYLDSIPEFDFRLKVKAGLTGYAQIYGKYNTTPYDKLKLDLYYIEHQNFLLDLRLIMMTVKILFVKDNTEGVESWQKTATITDGSVGKEEKN</sequence>
<evidence type="ECO:0000256" key="2">
    <source>
        <dbReference type="ARBA" id="ARBA00006464"/>
    </source>
</evidence>
<reference evidence="9 10" key="1">
    <citation type="submission" date="2017-02" db="EMBL/GenBank/DDBJ databases">
        <authorList>
            <person name="Peterson S.W."/>
        </authorList>
    </citation>
    <scope>NUCLEOTIDE SEQUENCE [LARGE SCALE GENOMIC DNA]</scope>
    <source>
        <strain evidence="9 10">ATCC 35992</strain>
    </source>
</reference>
<evidence type="ECO:0000313" key="10">
    <source>
        <dbReference type="Proteomes" id="UP000190814"/>
    </source>
</evidence>
<gene>
    <name evidence="9" type="ORF">SAMN02745111_00781</name>
</gene>
<dbReference type="GO" id="GO:0016020">
    <property type="term" value="C:membrane"/>
    <property type="evidence" value="ECO:0007669"/>
    <property type="project" value="UniProtKB-SubCell"/>
</dbReference>
<feature type="transmembrane region" description="Helical" evidence="7">
    <location>
        <begin position="258"/>
        <end position="279"/>
    </location>
</feature>
<dbReference type="PANTHER" id="PTHR30576:SF0">
    <property type="entry name" value="UNDECAPRENYL-PHOSPHATE N-ACETYLGALACTOSAMINYL 1-PHOSPHATE TRANSFERASE-RELATED"/>
    <property type="match status" value="1"/>
</dbReference>
<evidence type="ECO:0000313" key="9">
    <source>
        <dbReference type="EMBL" id="SKA63197.1"/>
    </source>
</evidence>
<evidence type="ECO:0000256" key="5">
    <source>
        <dbReference type="ARBA" id="ARBA00022989"/>
    </source>
</evidence>
<keyword evidence="3 9" id="KW-0808">Transferase</keyword>
<dbReference type="NCBIfam" id="TIGR03025">
    <property type="entry name" value="EPS_sugtrans"/>
    <property type="match status" value="1"/>
</dbReference>
<comment type="subcellular location">
    <subcellularLocation>
        <location evidence="1">Membrane</location>
        <topology evidence="1">Multi-pass membrane protein</topology>
    </subcellularLocation>
</comment>
<proteinExistence type="inferred from homology"/>
<feature type="transmembrane region" description="Helical" evidence="7">
    <location>
        <begin position="42"/>
        <end position="66"/>
    </location>
</feature>
<feature type="domain" description="Bacterial sugar transferase" evidence="8">
    <location>
        <begin position="253"/>
        <end position="432"/>
    </location>
</feature>
<evidence type="ECO:0000259" key="8">
    <source>
        <dbReference type="Pfam" id="PF02397"/>
    </source>
</evidence>
<keyword evidence="4 7" id="KW-0812">Transmembrane</keyword>
<evidence type="ECO:0000256" key="7">
    <source>
        <dbReference type="SAM" id="Phobius"/>
    </source>
</evidence>
<feature type="transmembrane region" description="Helical" evidence="7">
    <location>
        <begin position="78"/>
        <end position="102"/>
    </location>
</feature>
<protein>
    <submittedName>
        <fullName evidence="9">Exopolysaccharide biosynthesis polyprenyl glycosylphosphotransferase</fullName>
    </submittedName>
</protein>
<accession>A0A1T4VE40</accession>
<keyword evidence="5 7" id="KW-1133">Transmembrane helix</keyword>
<dbReference type="InterPro" id="IPR017475">
    <property type="entry name" value="EPS_sugar_tfrase"/>
</dbReference>
<evidence type="ECO:0000256" key="4">
    <source>
        <dbReference type="ARBA" id="ARBA00022692"/>
    </source>
</evidence>
<evidence type="ECO:0000256" key="1">
    <source>
        <dbReference type="ARBA" id="ARBA00004141"/>
    </source>
</evidence>
<dbReference type="RefSeq" id="WP_242942979.1">
    <property type="nucleotide sequence ID" value="NZ_FUXZ01000004.1"/>
</dbReference>
<name>A0A1T4VE40_9FIRM</name>
<evidence type="ECO:0000256" key="3">
    <source>
        <dbReference type="ARBA" id="ARBA00022679"/>
    </source>
</evidence>